<dbReference type="AlphaFoldDB" id="A0A9W6YAF6"/>
<feature type="domain" description="Peptidase S74" evidence="1">
    <location>
        <begin position="637"/>
        <end position="778"/>
    </location>
</feature>
<evidence type="ECO:0000259" key="1">
    <source>
        <dbReference type="PROSITE" id="PS51688"/>
    </source>
</evidence>
<dbReference type="Proteomes" id="UP001165121">
    <property type="component" value="Unassembled WGS sequence"/>
</dbReference>
<organism evidence="2 3">
    <name type="scientific">Phytophthora fragariaefolia</name>
    <dbReference type="NCBI Taxonomy" id="1490495"/>
    <lineage>
        <taxon>Eukaryota</taxon>
        <taxon>Sar</taxon>
        <taxon>Stramenopiles</taxon>
        <taxon>Oomycota</taxon>
        <taxon>Peronosporomycetes</taxon>
        <taxon>Peronosporales</taxon>
        <taxon>Peronosporaceae</taxon>
        <taxon>Phytophthora</taxon>
    </lineage>
</organism>
<comment type="caution">
    <text evidence="2">The sequence shown here is derived from an EMBL/GenBank/DDBJ whole genome shotgun (WGS) entry which is preliminary data.</text>
</comment>
<reference evidence="2" key="1">
    <citation type="submission" date="2023-04" db="EMBL/GenBank/DDBJ databases">
        <title>Phytophthora fragariaefolia NBRC 109709.</title>
        <authorList>
            <person name="Ichikawa N."/>
            <person name="Sato H."/>
            <person name="Tonouchi N."/>
        </authorList>
    </citation>
    <scope>NUCLEOTIDE SEQUENCE</scope>
    <source>
        <strain evidence="2">NBRC 109709</strain>
    </source>
</reference>
<dbReference type="InterPro" id="IPR036388">
    <property type="entry name" value="WH-like_DNA-bd_sf"/>
</dbReference>
<protein>
    <submittedName>
        <fullName evidence="2">Unnamed protein product</fullName>
    </submittedName>
</protein>
<dbReference type="Pfam" id="PF13884">
    <property type="entry name" value="Peptidase_S74"/>
    <property type="match status" value="1"/>
</dbReference>
<accession>A0A9W6YAF6</accession>
<dbReference type="InterPro" id="IPR030392">
    <property type="entry name" value="S74_ICA"/>
</dbReference>
<dbReference type="OrthoDB" id="2105857at2759"/>
<evidence type="ECO:0000313" key="2">
    <source>
        <dbReference type="EMBL" id="GMF56519.1"/>
    </source>
</evidence>
<dbReference type="EMBL" id="BSXT01004037">
    <property type="protein sequence ID" value="GMF56519.1"/>
    <property type="molecule type" value="Genomic_DNA"/>
</dbReference>
<gene>
    <name evidence="2" type="ORF">Pfra01_002398800</name>
</gene>
<evidence type="ECO:0000313" key="3">
    <source>
        <dbReference type="Proteomes" id="UP001165121"/>
    </source>
</evidence>
<keyword evidence="3" id="KW-1185">Reference proteome</keyword>
<proteinExistence type="predicted"/>
<sequence length="782" mass="81093">MLDISGINSLSATSLSGTLQTAAQPNITSVGTLSSISTSGALTMSGVSISSSEISVLDGAIAGTAQASKVLVLTVAQTFLVLHLCRLRPLLVRYKPRLSLISRAQWGALGVQYQSRATTYTDTSSLAGSTVASSVISSYAQTTIASTNSITITRAATVYIENAPAQGTNTSIRNSYSLWIASGKVLFGDTTASSSTTTGALVVSGGVGVAGQLTASTIAGTIQTAAQPNITSIGTLSSLTVSGGLSASTLTGTLQTASQPNITSVGALTSLSVAGGLSASTLAGTLQTAAQPNITSIGTLTSLTVSGSIDGTLSTAAQPNSTSLGKLTNLNVRSGATTGEIANISMPAQAAGYCSWITIGKSSSGNEGGRIVYYHDSTFANQYLYITHNNKSPFFVLSNNSCVGINTLTPTYDLDLVGQARITGTLLFAGASRSISNVLAYSGGTITTSGDISCGGSLKGYLGYGNQSTISTVGVLTEVAIGSTGVYNSQEYLLIHGNESNYLDGSYTRMCSFYGSNVTPAWFQIEVSTGSKTVSTSATWIGNNSDTDLRLGVNNSTYAICLGGTNRGRWGFGTTSPAYGLHNTLTVSSTIDPSATGVAYFLRTGGLVSTIGPLSAIPVGIGTVGAILAGSGVYTTSDARLKKDWTELCDDVCDAMLRIKPSLFRYKSDDDTIPLQIGYRAQDLIRVGLPHCINFVPNKDMHIEDAEVDTEGIQASSAQTYLSLDDKAPLASQGYHFRERSLLVAYQTLLSVSSEDPLLAFVECAQHEFFNDLVKDSLILDR</sequence>
<name>A0A9W6YAF6_9STRA</name>
<dbReference type="PROSITE" id="PS51688">
    <property type="entry name" value="ICA"/>
    <property type="match status" value="1"/>
</dbReference>
<dbReference type="Gene3D" id="1.10.10.10">
    <property type="entry name" value="Winged helix-like DNA-binding domain superfamily/Winged helix DNA-binding domain"/>
    <property type="match status" value="1"/>
</dbReference>